<evidence type="ECO:0000259" key="13">
    <source>
        <dbReference type="PROSITE" id="PS51217"/>
    </source>
</evidence>
<dbReference type="PANTHER" id="PTHR11070">
    <property type="entry name" value="UVRD / RECB / PCRA DNA HELICASE FAMILY MEMBER"/>
    <property type="match status" value="1"/>
</dbReference>
<comment type="similarity">
    <text evidence="1">Belongs to the helicase family. UvrD subfamily.</text>
</comment>
<dbReference type="GO" id="GO:0005524">
    <property type="term" value="F:ATP binding"/>
    <property type="evidence" value="ECO:0007669"/>
    <property type="project" value="UniProtKB-UniRule"/>
</dbReference>
<dbReference type="InterPro" id="IPR014017">
    <property type="entry name" value="DNA_helicase_UvrD-like_C"/>
</dbReference>
<keyword evidence="15" id="KW-1185">Reference proteome</keyword>
<dbReference type="GO" id="GO:0005829">
    <property type="term" value="C:cytosol"/>
    <property type="evidence" value="ECO:0007669"/>
    <property type="project" value="TreeGrafter"/>
</dbReference>
<evidence type="ECO:0000256" key="1">
    <source>
        <dbReference type="ARBA" id="ARBA00009922"/>
    </source>
</evidence>
<evidence type="ECO:0000259" key="12">
    <source>
        <dbReference type="PROSITE" id="PS51198"/>
    </source>
</evidence>
<dbReference type="Gene3D" id="1.10.10.160">
    <property type="match status" value="1"/>
</dbReference>
<evidence type="ECO:0000256" key="8">
    <source>
        <dbReference type="ARBA" id="ARBA00034617"/>
    </source>
</evidence>
<dbReference type="PROSITE" id="PS51198">
    <property type="entry name" value="UVRD_HELICASE_ATP_BIND"/>
    <property type="match status" value="1"/>
</dbReference>
<feature type="domain" description="UvrD-like helicase C-terminal" evidence="13">
    <location>
        <begin position="416"/>
        <end position="683"/>
    </location>
</feature>
<dbReference type="Pfam" id="PF00580">
    <property type="entry name" value="UvrD-helicase"/>
    <property type="match status" value="1"/>
</dbReference>
<keyword evidence="6" id="KW-0238">DNA-binding</keyword>
<dbReference type="Gene3D" id="1.10.486.10">
    <property type="entry name" value="PCRA, domain 4"/>
    <property type="match status" value="1"/>
</dbReference>
<evidence type="ECO:0000256" key="10">
    <source>
        <dbReference type="ARBA" id="ARBA00048988"/>
    </source>
</evidence>
<reference evidence="14" key="1">
    <citation type="journal article" date="2014" name="Int. J. Syst. Evol. Microbiol.">
        <title>Complete genome sequence of Corynebacterium casei LMG S-19264T (=DSM 44701T), isolated from a smear-ripened cheese.</title>
        <authorList>
            <consortium name="US DOE Joint Genome Institute (JGI-PGF)"/>
            <person name="Walter F."/>
            <person name="Albersmeier A."/>
            <person name="Kalinowski J."/>
            <person name="Ruckert C."/>
        </authorList>
    </citation>
    <scope>NUCLEOTIDE SEQUENCE</scope>
    <source>
        <strain evidence="14">CGMCC 1.12698</strain>
    </source>
</reference>
<keyword evidence="5 11" id="KW-0067">ATP-binding</keyword>
<dbReference type="PANTHER" id="PTHR11070:SF2">
    <property type="entry name" value="ATP-DEPENDENT DNA HELICASE SRS2"/>
    <property type="match status" value="1"/>
</dbReference>
<name>A0A917ASB7_9BACI</name>
<dbReference type="Pfam" id="PF13361">
    <property type="entry name" value="UvrD_C"/>
    <property type="match status" value="1"/>
</dbReference>
<dbReference type="GO" id="GO:0016787">
    <property type="term" value="F:hydrolase activity"/>
    <property type="evidence" value="ECO:0007669"/>
    <property type="project" value="UniProtKB-UniRule"/>
</dbReference>
<dbReference type="RefSeq" id="WP_188388402.1">
    <property type="nucleotide sequence ID" value="NZ_BMFK01000001.1"/>
</dbReference>
<keyword evidence="7" id="KW-0413">Isomerase</keyword>
<evidence type="ECO:0000256" key="9">
    <source>
        <dbReference type="ARBA" id="ARBA00034808"/>
    </source>
</evidence>
<dbReference type="AlphaFoldDB" id="A0A917ASB7"/>
<gene>
    <name evidence="14" type="primary">yjcD</name>
    <name evidence="14" type="ORF">GCM10007140_22070</name>
</gene>
<keyword evidence="2 11" id="KW-0547">Nucleotide-binding</keyword>
<dbReference type="InterPro" id="IPR000212">
    <property type="entry name" value="DNA_helicase_UvrD/REP"/>
</dbReference>
<dbReference type="InterPro" id="IPR014016">
    <property type="entry name" value="UvrD-like_ATP-bd"/>
</dbReference>
<evidence type="ECO:0000313" key="14">
    <source>
        <dbReference type="EMBL" id="GGE71686.1"/>
    </source>
</evidence>
<comment type="catalytic activity">
    <reaction evidence="10">
        <text>ATP + H2O = ADP + phosphate + H(+)</text>
        <dbReference type="Rhea" id="RHEA:13065"/>
        <dbReference type="ChEBI" id="CHEBI:15377"/>
        <dbReference type="ChEBI" id="CHEBI:15378"/>
        <dbReference type="ChEBI" id="CHEBI:30616"/>
        <dbReference type="ChEBI" id="CHEBI:43474"/>
        <dbReference type="ChEBI" id="CHEBI:456216"/>
        <dbReference type="EC" id="5.6.2.4"/>
    </reaction>
</comment>
<dbReference type="GO" id="GO:0043138">
    <property type="term" value="F:3'-5' DNA helicase activity"/>
    <property type="evidence" value="ECO:0007669"/>
    <property type="project" value="UniProtKB-EC"/>
</dbReference>
<protein>
    <recommendedName>
        <fullName evidence="9">DNA 3'-5' helicase</fullName>
        <ecNumber evidence="9">5.6.2.4</ecNumber>
    </recommendedName>
</protein>
<evidence type="ECO:0000313" key="15">
    <source>
        <dbReference type="Proteomes" id="UP000605259"/>
    </source>
</evidence>
<evidence type="ECO:0000256" key="4">
    <source>
        <dbReference type="ARBA" id="ARBA00022806"/>
    </source>
</evidence>
<feature type="domain" description="UvrD-like helicase ATP-binding" evidence="12">
    <location>
        <begin position="136"/>
        <end position="415"/>
    </location>
</feature>
<organism evidence="14 15">
    <name type="scientific">Priestia taiwanensis</name>
    <dbReference type="NCBI Taxonomy" id="1347902"/>
    <lineage>
        <taxon>Bacteria</taxon>
        <taxon>Bacillati</taxon>
        <taxon>Bacillota</taxon>
        <taxon>Bacilli</taxon>
        <taxon>Bacillales</taxon>
        <taxon>Bacillaceae</taxon>
        <taxon>Priestia</taxon>
    </lineage>
</organism>
<dbReference type="Proteomes" id="UP000605259">
    <property type="component" value="Unassembled WGS sequence"/>
</dbReference>
<keyword evidence="3 11" id="KW-0378">Hydrolase</keyword>
<evidence type="ECO:0000256" key="2">
    <source>
        <dbReference type="ARBA" id="ARBA00022741"/>
    </source>
</evidence>
<proteinExistence type="inferred from homology"/>
<dbReference type="InterPro" id="IPR027417">
    <property type="entry name" value="P-loop_NTPase"/>
</dbReference>
<comment type="caution">
    <text evidence="14">The sequence shown here is derived from an EMBL/GenBank/DDBJ whole genome shotgun (WGS) entry which is preliminary data.</text>
</comment>
<feature type="binding site" evidence="11">
    <location>
        <begin position="157"/>
        <end position="164"/>
    </location>
    <ligand>
        <name>ATP</name>
        <dbReference type="ChEBI" id="CHEBI:30616"/>
    </ligand>
</feature>
<sequence>MDIAHYNKQEIRLETMSRDSYQIIYEASLRDDVSCVHCHTPVRFYLGIERAPYFYHPNKDAHAACSHLSVPAKKEKKETEVSYKEQNGFRIPTGRAISDTKEDTVTWKAKQTVKKIPAFMEEIHEEQYSLSDDTNFPLDKKQYKAVTTTEGPLLILAGAGSGKTRVLTARTAYMIAKKDIPAKSIMLVTFTAKAAAEMKERINHFPMLTRQDVQDVVIGTFHSLFYKIILHHDSVRWGSSRLLKFEWQRDRIMKEIAREKDLDEKEFAFDAAMQQISYWKNTLTSPESIKPADEWEETVSYLYKRYEEEKQQHGYFDFDDMLYGCYELLKNNPDLVARYQRRFHYFLIDEFQDINTVQYEIIRLLSSHTNNLCIVGDDDQSIYAFRGSDPTFILEFDQHYPDAKIITLSENYRSSHRIVSAANNVIRLNKKRRAKKMKAQYDSDKTPLFFFPYDEEEEATMIVQDIKERIEKGANPSDFAILYRTNTASRALFERLTQSSLPFIIEQDAESFYERRMIKSLLAFLRLSVNDNDEQALQHLLVSLFLKQSALQDVKALSILEDCSYIEALGKLTNVQSFQQRKLKKLVPLFKGLHKLSPAVAIEKIEKDMGFSDFVKKRGNEGNVMDKGSDDIRDFKVVARKFTTIKQLLDHVDDMIAKNKEMKKLSKQYKQAISLLTIHRSKGLEYKHVYLLSMVDGSLPHDYALESLRNGDHAPLEEERRLCYVAMTRAQETLYISIPQMRRGRTTYSSRFLQSLQ</sequence>
<accession>A0A917ASB7</accession>
<dbReference type="GO" id="GO:0033202">
    <property type="term" value="C:DNA helicase complex"/>
    <property type="evidence" value="ECO:0007669"/>
    <property type="project" value="TreeGrafter"/>
</dbReference>
<dbReference type="CDD" id="cd17932">
    <property type="entry name" value="DEXQc_UvrD"/>
    <property type="match status" value="1"/>
</dbReference>
<evidence type="ECO:0000256" key="5">
    <source>
        <dbReference type="ARBA" id="ARBA00022840"/>
    </source>
</evidence>
<dbReference type="InterPro" id="IPR013986">
    <property type="entry name" value="DExx_box_DNA_helicase_dom_sf"/>
</dbReference>
<evidence type="ECO:0000256" key="7">
    <source>
        <dbReference type="ARBA" id="ARBA00023235"/>
    </source>
</evidence>
<evidence type="ECO:0000256" key="6">
    <source>
        <dbReference type="ARBA" id="ARBA00023125"/>
    </source>
</evidence>
<dbReference type="GO" id="GO:0003677">
    <property type="term" value="F:DNA binding"/>
    <property type="evidence" value="ECO:0007669"/>
    <property type="project" value="UniProtKB-KW"/>
</dbReference>
<comment type="catalytic activity">
    <reaction evidence="8">
        <text>Couples ATP hydrolysis with the unwinding of duplex DNA by translocating in the 3'-5' direction.</text>
        <dbReference type="EC" id="5.6.2.4"/>
    </reaction>
</comment>
<dbReference type="EMBL" id="BMFK01000001">
    <property type="protein sequence ID" value="GGE71686.1"/>
    <property type="molecule type" value="Genomic_DNA"/>
</dbReference>
<dbReference type="Gene3D" id="3.40.50.300">
    <property type="entry name" value="P-loop containing nucleotide triphosphate hydrolases"/>
    <property type="match status" value="2"/>
</dbReference>
<reference evidence="14" key="2">
    <citation type="submission" date="2020-09" db="EMBL/GenBank/DDBJ databases">
        <authorList>
            <person name="Sun Q."/>
            <person name="Zhou Y."/>
        </authorList>
    </citation>
    <scope>NUCLEOTIDE SEQUENCE</scope>
    <source>
        <strain evidence="14">CGMCC 1.12698</strain>
    </source>
</reference>
<keyword evidence="4 11" id="KW-0347">Helicase</keyword>
<dbReference type="GO" id="GO:0000725">
    <property type="term" value="P:recombinational repair"/>
    <property type="evidence" value="ECO:0007669"/>
    <property type="project" value="TreeGrafter"/>
</dbReference>
<dbReference type="SUPFAM" id="SSF52540">
    <property type="entry name" value="P-loop containing nucleoside triphosphate hydrolases"/>
    <property type="match status" value="1"/>
</dbReference>
<evidence type="ECO:0000256" key="11">
    <source>
        <dbReference type="PROSITE-ProRule" id="PRU00560"/>
    </source>
</evidence>
<dbReference type="EC" id="5.6.2.4" evidence="9"/>
<evidence type="ECO:0000256" key="3">
    <source>
        <dbReference type="ARBA" id="ARBA00022801"/>
    </source>
</evidence>
<dbReference type="PROSITE" id="PS51217">
    <property type="entry name" value="UVRD_HELICASE_CTER"/>
    <property type="match status" value="1"/>
</dbReference>